<dbReference type="AlphaFoldDB" id="A0A239SU79"/>
<protein>
    <submittedName>
        <fullName evidence="1">Hypothetical cytosolic protein</fullName>
    </submittedName>
</protein>
<dbReference type="EMBL" id="LT906439">
    <property type="protein sequence ID" value="SNU88388.1"/>
    <property type="molecule type" value="Genomic_DNA"/>
</dbReference>
<reference evidence="1 2" key="1">
    <citation type="submission" date="2017-06" db="EMBL/GenBank/DDBJ databases">
        <authorList>
            <consortium name="Pathogen Informatics"/>
        </authorList>
    </citation>
    <scope>NUCLEOTIDE SEQUENCE [LARGE SCALE GENOMIC DNA]</scope>
    <source>
        <strain evidence="1 2">NCTC13788</strain>
    </source>
</reference>
<keyword evidence="2" id="KW-1185">Reference proteome</keyword>
<evidence type="ECO:0000313" key="1">
    <source>
        <dbReference type="EMBL" id="SNU88388.1"/>
    </source>
</evidence>
<gene>
    <name evidence="1" type="ORF">SAMEA4412692_01034</name>
</gene>
<evidence type="ECO:0000313" key="2">
    <source>
        <dbReference type="Proteomes" id="UP000215185"/>
    </source>
</evidence>
<sequence length="151" mass="17355">MKKLPYWSDLPVIELYLDQVLLYVNDTTSLLFNISDQKPLTASMVNNYVKHGYVKKPIKKKYGKTQLAQLIAISLLKEVFNIQVLTETMMTLAEQHDKESLFDAFTSCLNAENLENIDIPEVVERACATLKLYYSTLDLLVPQEDTTHEHD</sequence>
<dbReference type="Pfam" id="PF08876">
    <property type="entry name" value="DUF1836"/>
    <property type="match status" value="1"/>
</dbReference>
<organism evidence="1 2">
    <name type="scientific">Streptococcus merionis</name>
    <dbReference type="NCBI Taxonomy" id="400065"/>
    <lineage>
        <taxon>Bacteria</taxon>
        <taxon>Bacillati</taxon>
        <taxon>Bacillota</taxon>
        <taxon>Bacilli</taxon>
        <taxon>Lactobacillales</taxon>
        <taxon>Streptococcaceae</taxon>
        <taxon>Streptococcus</taxon>
    </lineage>
</organism>
<accession>A0A239SU79</accession>
<dbReference type="eggNOG" id="COG0789">
    <property type="taxonomic scope" value="Bacteria"/>
</dbReference>
<dbReference type="KEGG" id="smen:SAMEA4412692_1034"/>
<dbReference type="PANTHER" id="PTHR40056:SF1">
    <property type="entry name" value="DUF1836 DOMAIN-CONTAINING PROTEIN"/>
    <property type="match status" value="1"/>
</dbReference>
<name>A0A239SU79_9STRE</name>
<dbReference type="Proteomes" id="UP000215185">
    <property type="component" value="Chromosome 1"/>
</dbReference>
<proteinExistence type="predicted"/>
<dbReference type="STRING" id="1123308.GCA_000380085_01425"/>
<dbReference type="PANTHER" id="PTHR40056">
    <property type="entry name" value="HYPOTHETICAL CYTOSOLIC PROTEIN"/>
    <property type="match status" value="1"/>
</dbReference>
<dbReference type="OrthoDB" id="3191472at2"/>
<dbReference type="InterPro" id="IPR014975">
    <property type="entry name" value="DUF1836"/>
</dbReference>